<dbReference type="STRING" id="1855383.SAMN05216548_10958"/>
<dbReference type="InterPro" id="IPR038732">
    <property type="entry name" value="HpyO/CreE_NAD-binding"/>
</dbReference>
<protein>
    <submittedName>
        <fullName evidence="2">Uncharacterized NAD(P)/FAD-binding protein YdhS</fullName>
    </submittedName>
</protein>
<dbReference type="RefSeq" id="WP_092497120.1">
    <property type="nucleotide sequence ID" value="NZ_FOFG01000009.1"/>
</dbReference>
<dbReference type="InterPro" id="IPR036188">
    <property type="entry name" value="FAD/NAD-bd_sf"/>
</dbReference>
<dbReference type="PANTHER" id="PTHR40254">
    <property type="entry name" value="BLR0577 PROTEIN"/>
    <property type="match status" value="1"/>
</dbReference>
<name>A0A1H9K2Q5_9HYPH</name>
<accession>A0A1H9K2Q5</accession>
<dbReference type="Gene3D" id="3.50.50.60">
    <property type="entry name" value="FAD/NAD(P)-binding domain"/>
    <property type="match status" value="1"/>
</dbReference>
<sequence length="456" mass="50213">MSASRIIIIGGGASGVLLAAQLLRTSGDRLKIALIERRGGIGRGIAYNTEEPDHILNTRVGSMSAYADDPEHFWRWIQASEAAKPFCVADTFCFVPRKLYRRYLEELVEPWLKHGGDGRLEIIHGECVDVTETDGGVAATLASGESHMGHIAVLATGHHVPSFSSGNALLHAWVSPEEAGIQEEAAVLILGTGLSMIDCAIQLINSGHRGPITALSRRGLLPLPHKRSQPIRIDPADIPFGTDPAYLLHWFRETVRWATERGGDWRDVVDGIRPYTRQIWQSLSPGGKQRFLRHARTFWEIHRHRLPPESDLRVRLALQSGRLEILAGRFLGMEQQGAGPQEGGSLTVRFRRRGSRAVESRSVNHVIDCTGILRDPADHGDALITSLLARGIARRDPLGIGIEVDGRCAVIDRQGTSRRRIFAVGPVTRAQFWEVTSIPDIRNQCAALGAEFAAQR</sequence>
<feature type="domain" description="FAD-dependent urate hydroxylase HpyO/Asp monooxygenase CreE-like FAD/NAD(P)-binding" evidence="1">
    <location>
        <begin position="7"/>
        <end position="158"/>
    </location>
</feature>
<organism evidence="2 3">
    <name type="scientific">Faunimonas pinastri</name>
    <dbReference type="NCBI Taxonomy" id="1855383"/>
    <lineage>
        <taxon>Bacteria</taxon>
        <taxon>Pseudomonadati</taxon>
        <taxon>Pseudomonadota</taxon>
        <taxon>Alphaproteobacteria</taxon>
        <taxon>Hyphomicrobiales</taxon>
        <taxon>Afifellaceae</taxon>
        <taxon>Faunimonas</taxon>
    </lineage>
</organism>
<evidence type="ECO:0000313" key="3">
    <source>
        <dbReference type="Proteomes" id="UP000199647"/>
    </source>
</evidence>
<reference evidence="2 3" key="1">
    <citation type="submission" date="2016-10" db="EMBL/GenBank/DDBJ databases">
        <authorList>
            <person name="de Groot N.N."/>
        </authorList>
    </citation>
    <scope>NUCLEOTIDE SEQUENCE [LARGE SCALE GENOMIC DNA]</scope>
    <source>
        <strain evidence="2 3">A52C2</strain>
    </source>
</reference>
<dbReference type="PANTHER" id="PTHR40254:SF1">
    <property type="entry name" value="BLR0577 PROTEIN"/>
    <property type="match status" value="1"/>
</dbReference>
<evidence type="ECO:0000313" key="2">
    <source>
        <dbReference type="EMBL" id="SEQ93370.1"/>
    </source>
</evidence>
<dbReference type="InterPro" id="IPR052189">
    <property type="entry name" value="L-asp_N-monooxygenase_NS-form"/>
</dbReference>
<dbReference type="EMBL" id="FOFG01000009">
    <property type="protein sequence ID" value="SEQ93370.1"/>
    <property type="molecule type" value="Genomic_DNA"/>
</dbReference>
<dbReference type="AlphaFoldDB" id="A0A1H9K2Q5"/>
<evidence type="ECO:0000259" key="1">
    <source>
        <dbReference type="Pfam" id="PF13454"/>
    </source>
</evidence>
<dbReference type="Proteomes" id="UP000199647">
    <property type="component" value="Unassembled WGS sequence"/>
</dbReference>
<dbReference type="SUPFAM" id="SSF51905">
    <property type="entry name" value="FAD/NAD(P)-binding domain"/>
    <property type="match status" value="1"/>
</dbReference>
<dbReference type="Pfam" id="PF13454">
    <property type="entry name" value="NAD_binding_9"/>
    <property type="match status" value="1"/>
</dbReference>
<gene>
    <name evidence="2" type="ORF">SAMN05216548_10958</name>
</gene>
<dbReference type="OrthoDB" id="101972at2"/>
<keyword evidence="3" id="KW-1185">Reference proteome</keyword>
<proteinExistence type="predicted"/>